<proteinExistence type="predicted"/>
<evidence type="ECO:0000313" key="1">
    <source>
        <dbReference type="EMBL" id="MEQ2185478.1"/>
    </source>
</evidence>
<dbReference type="InterPro" id="IPR011059">
    <property type="entry name" value="Metal-dep_hydrolase_composite"/>
</dbReference>
<name>A0ABV0PPP7_9TELE</name>
<protein>
    <submittedName>
        <fullName evidence="1">Dihydropyrimidinase- protein 2</fullName>
    </submittedName>
</protein>
<dbReference type="EMBL" id="JAHRIO010081549">
    <property type="protein sequence ID" value="MEQ2185478.1"/>
    <property type="molecule type" value="Genomic_DNA"/>
</dbReference>
<dbReference type="SUPFAM" id="SSF51338">
    <property type="entry name" value="Composite domain of metallo-dependent hydrolases"/>
    <property type="match status" value="1"/>
</dbReference>
<feature type="non-terminal residue" evidence="1">
    <location>
        <position position="1"/>
    </location>
</feature>
<sequence length="100" mass="11134">GKIVLEEGTLHAPEGSGRFVARKPFPDYVYKRIKARSRLAELRGVPRGLYDGPIELRMHRNEHIIPFGHTGAQVDDNIPRRNTQRIVAPPGGRANITSLG</sequence>
<dbReference type="Proteomes" id="UP001476798">
    <property type="component" value="Unassembled WGS sequence"/>
</dbReference>
<organism evidence="1 2">
    <name type="scientific">Goodea atripinnis</name>
    <dbReference type="NCBI Taxonomy" id="208336"/>
    <lineage>
        <taxon>Eukaryota</taxon>
        <taxon>Metazoa</taxon>
        <taxon>Chordata</taxon>
        <taxon>Craniata</taxon>
        <taxon>Vertebrata</taxon>
        <taxon>Euteleostomi</taxon>
        <taxon>Actinopterygii</taxon>
        <taxon>Neopterygii</taxon>
        <taxon>Teleostei</taxon>
        <taxon>Neoteleostei</taxon>
        <taxon>Acanthomorphata</taxon>
        <taxon>Ovalentaria</taxon>
        <taxon>Atherinomorphae</taxon>
        <taxon>Cyprinodontiformes</taxon>
        <taxon>Goodeidae</taxon>
        <taxon>Goodea</taxon>
    </lineage>
</organism>
<keyword evidence="2" id="KW-1185">Reference proteome</keyword>
<dbReference type="Gene3D" id="2.30.40.10">
    <property type="entry name" value="Urease, subunit C, domain 1"/>
    <property type="match status" value="1"/>
</dbReference>
<evidence type="ECO:0000313" key="2">
    <source>
        <dbReference type="Proteomes" id="UP001476798"/>
    </source>
</evidence>
<comment type="caution">
    <text evidence="1">The sequence shown here is derived from an EMBL/GenBank/DDBJ whole genome shotgun (WGS) entry which is preliminary data.</text>
</comment>
<reference evidence="1 2" key="1">
    <citation type="submission" date="2021-06" db="EMBL/GenBank/DDBJ databases">
        <authorList>
            <person name="Palmer J.M."/>
        </authorList>
    </citation>
    <scope>NUCLEOTIDE SEQUENCE [LARGE SCALE GENOMIC DNA]</scope>
    <source>
        <strain evidence="1 2">GA_2019</strain>
        <tissue evidence="1">Muscle</tissue>
    </source>
</reference>
<gene>
    <name evidence="1" type="primary">DPYSL2_3</name>
    <name evidence="1" type="ORF">GOODEAATRI_018556</name>
</gene>
<accession>A0ABV0PPP7</accession>